<feature type="domain" description="RagB/SusD" evidence="6">
    <location>
        <begin position="351"/>
        <end position="518"/>
    </location>
</feature>
<dbReference type="InterPro" id="IPR011990">
    <property type="entry name" value="TPR-like_helical_dom_sf"/>
</dbReference>
<keyword evidence="9" id="KW-1185">Reference proteome</keyword>
<keyword evidence="3" id="KW-0732">Signal</keyword>
<evidence type="ECO:0000256" key="3">
    <source>
        <dbReference type="ARBA" id="ARBA00022729"/>
    </source>
</evidence>
<organism evidence="8 9">
    <name type="scientific">Winogradskyella arenosi</name>
    <dbReference type="NCBI Taxonomy" id="533325"/>
    <lineage>
        <taxon>Bacteria</taxon>
        <taxon>Pseudomonadati</taxon>
        <taxon>Bacteroidota</taxon>
        <taxon>Flavobacteriia</taxon>
        <taxon>Flavobacteriales</taxon>
        <taxon>Flavobacteriaceae</taxon>
        <taxon>Winogradskyella</taxon>
    </lineage>
</organism>
<keyword evidence="4" id="KW-0472">Membrane</keyword>
<sequence>MKTYKIILLLIGVSIMGCSDLEEEPVGLLAPDGFFQTTADIQTAVDGALTHAINEKFWGRKLSIALMLRSDMVSLASNETRRVEMEEFTTLASNGMISEFWPKTYQGIAAANQAIAGAADVNVDPEIKNPVTAQAYFTRAFYYFHLVRLFGDVPYIDAPITDVDAATSLSRMPASEVYTKIIADLEFAKEWLPNTVASRAIPSKAAASSYLALVYLTMEQWQNAYDEATEVINNAGTYNLALDSNFQNLFNAEVIDGSLEPIFALDYNNFEADDNAYDQIAPMTGIRGDVRNSGGGWSVAVPTLDVYTTWDADDYRRAVSLDDVAKFDDDNDENTPAVAYPYTQFDISGHEFAKNVPYIAKYTRFPEPFARANARATSHNYSMIRYAEVLLIAAEAAVELGNNAAALNYINQVRARARMGGQTMTGAGVEITVPPSAAPADLTGTVTVEDVLEERRLELAFEGKRWYDIARRKIGNTVFGSTGLEGSKPNFSDTDYILPIPEDELERNPNLLPQNPGY</sequence>
<evidence type="ECO:0000313" key="9">
    <source>
        <dbReference type="Proteomes" id="UP000253436"/>
    </source>
</evidence>
<dbReference type="SUPFAM" id="SSF48452">
    <property type="entry name" value="TPR-like"/>
    <property type="match status" value="1"/>
</dbReference>
<dbReference type="Proteomes" id="UP000253436">
    <property type="component" value="Unassembled WGS sequence"/>
</dbReference>
<gene>
    <name evidence="8" type="ORF">DFQ08_101132</name>
</gene>
<evidence type="ECO:0000259" key="7">
    <source>
        <dbReference type="Pfam" id="PF14322"/>
    </source>
</evidence>
<keyword evidence="5" id="KW-0998">Cell outer membrane</keyword>
<accession>A0A368ZHU0</accession>
<dbReference type="CDD" id="cd08977">
    <property type="entry name" value="SusD"/>
    <property type="match status" value="1"/>
</dbReference>
<dbReference type="EMBL" id="QPJO01000001">
    <property type="protein sequence ID" value="RCW93339.1"/>
    <property type="molecule type" value="Genomic_DNA"/>
</dbReference>
<evidence type="ECO:0000256" key="5">
    <source>
        <dbReference type="ARBA" id="ARBA00023237"/>
    </source>
</evidence>
<dbReference type="PROSITE" id="PS51257">
    <property type="entry name" value="PROKAR_LIPOPROTEIN"/>
    <property type="match status" value="1"/>
</dbReference>
<dbReference type="InterPro" id="IPR033985">
    <property type="entry name" value="SusD-like_N"/>
</dbReference>
<dbReference type="Pfam" id="PF07980">
    <property type="entry name" value="SusD_RagB"/>
    <property type="match status" value="1"/>
</dbReference>
<reference evidence="8 9" key="1">
    <citation type="submission" date="2018-07" db="EMBL/GenBank/DDBJ databases">
        <title>Genomic Encyclopedia of Type Strains, Phase III (KMG-III): the genomes of soil and plant-associated and newly described type strains.</title>
        <authorList>
            <person name="Whitman W."/>
        </authorList>
    </citation>
    <scope>NUCLEOTIDE SEQUENCE [LARGE SCALE GENOMIC DNA]</scope>
    <source>
        <strain evidence="8 9">CECT 7958</strain>
    </source>
</reference>
<feature type="domain" description="SusD-like N-terminal" evidence="7">
    <location>
        <begin position="36"/>
        <end position="216"/>
    </location>
</feature>
<dbReference type="Pfam" id="PF14322">
    <property type="entry name" value="SusD-like_3"/>
    <property type="match status" value="1"/>
</dbReference>
<comment type="subcellular location">
    <subcellularLocation>
        <location evidence="1">Cell outer membrane</location>
    </subcellularLocation>
</comment>
<proteinExistence type="inferred from homology"/>
<dbReference type="RefSeq" id="WP_114307874.1">
    <property type="nucleotide sequence ID" value="NZ_QPJO01000001.1"/>
</dbReference>
<name>A0A368ZHU0_9FLAO</name>
<evidence type="ECO:0000256" key="4">
    <source>
        <dbReference type="ARBA" id="ARBA00023136"/>
    </source>
</evidence>
<dbReference type="GO" id="GO:0009279">
    <property type="term" value="C:cell outer membrane"/>
    <property type="evidence" value="ECO:0007669"/>
    <property type="project" value="UniProtKB-SubCell"/>
</dbReference>
<comment type="caution">
    <text evidence="8">The sequence shown here is derived from an EMBL/GenBank/DDBJ whole genome shotgun (WGS) entry which is preliminary data.</text>
</comment>
<evidence type="ECO:0000256" key="2">
    <source>
        <dbReference type="ARBA" id="ARBA00006275"/>
    </source>
</evidence>
<evidence type="ECO:0000256" key="1">
    <source>
        <dbReference type="ARBA" id="ARBA00004442"/>
    </source>
</evidence>
<protein>
    <submittedName>
        <fullName evidence="8">Putative outer membrane starch-binding protein</fullName>
    </submittedName>
</protein>
<dbReference type="AlphaFoldDB" id="A0A368ZHU0"/>
<dbReference type="OrthoDB" id="5694214at2"/>
<evidence type="ECO:0000313" key="8">
    <source>
        <dbReference type="EMBL" id="RCW93339.1"/>
    </source>
</evidence>
<evidence type="ECO:0000259" key="6">
    <source>
        <dbReference type="Pfam" id="PF07980"/>
    </source>
</evidence>
<comment type="similarity">
    <text evidence="2">Belongs to the SusD family.</text>
</comment>
<dbReference type="InterPro" id="IPR012944">
    <property type="entry name" value="SusD_RagB_dom"/>
</dbReference>
<dbReference type="Gene3D" id="1.25.40.390">
    <property type="match status" value="1"/>
</dbReference>